<dbReference type="AlphaFoldDB" id="A0A0C6F5B9"/>
<dbReference type="Pfam" id="PF09931">
    <property type="entry name" value="Phage_phiJL001_Gp84_N"/>
    <property type="match status" value="1"/>
</dbReference>
<dbReference type="InterPro" id="IPR018964">
    <property type="entry name" value="Phage_phiJL001_Gp84_C"/>
</dbReference>
<reference evidence="3" key="2">
    <citation type="submission" date="2015-01" db="EMBL/GenBank/DDBJ databases">
        <title>Complete genome sequence of Methylobacterium aquaticum strain 22A.</title>
        <authorList>
            <person name="Tani A."/>
            <person name="Ogura Y."/>
            <person name="Hayashi T."/>
        </authorList>
    </citation>
    <scope>NUCLEOTIDE SEQUENCE [LARGE SCALE GENOMIC DNA]</scope>
    <source>
        <strain evidence="3">MA-22A</strain>
    </source>
</reference>
<dbReference type="InterPro" id="IPR011928">
    <property type="entry name" value="Phage_phiJL001_Gp84"/>
</dbReference>
<evidence type="ECO:0000313" key="3">
    <source>
        <dbReference type="Proteomes" id="UP000061432"/>
    </source>
</evidence>
<reference evidence="2 3" key="1">
    <citation type="journal article" date="2015" name="Genome Announc.">
        <title>Complete Genome Sequence of Methylobacterium aquaticum Strain 22A, Isolated from Racomitrium japonicum Moss.</title>
        <authorList>
            <person name="Tani A."/>
            <person name="Ogura Y."/>
            <person name="Hayashi T."/>
            <person name="Kimbara K."/>
        </authorList>
    </citation>
    <scope>NUCLEOTIDE SEQUENCE [LARGE SCALE GENOMIC DNA]</scope>
    <source>
        <strain evidence="2 3">MA-22A</strain>
    </source>
</reference>
<evidence type="ECO:0000313" key="2">
    <source>
        <dbReference type="EMBL" id="BAQ47961.1"/>
    </source>
</evidence>
<sequence>MKILSPSLAAHLASGVTTLCQCWIVTRSDGLRLGFTDHDEDLVVDGVTCSAESGATGTAVEQGTGLSADNLEIVGALTSGRLAESELARGLFDGAAVAVWRVDWASPDDRVLILSGTVGEVSRGPTAFTAEVRGLADRLNQPRGRVYQRSCDALLGDARCGIDAGAAAIRGAGTVATVRSARSVTASGLAGYISRWFEAGRLVWTSGANAGAAVEVRAHGLSGGLASLDLWEPMPAPISPGDTFQVTAGCDKSLASCRDKFANVLNFRGFPDLPGNDYAVAYAVQGADNDGGRLG</sequence>
<dbReference type="Proteomes" id="UP000061432">
    <property type="component" value="Chromosome"/>
</dbReference>
<dbReference type="RefSeq" id="WP_060848804.1">
    <property type="nucleotide sequence ID" value="NZ_AP014704.1"/>
</dbReference>
<dbReference type="Pfam" id="PF09356">
    <property type="entry name" value="Phage_BR0599"/>
    <property type="match status" value="1"/>
</dbReference>
<dbReference type="STRING" id="270351.Maq22A_c25320"/>
<dbReference type="KEGG" id="maqu:Maq22A_c25320"/>
<dbReference type="NCBIfam" id="TIGR02218">
    <property type="entry name" value="phg_TIGR02218"/>
    <property type="match status" value="1"/>
</dbReference>
<protein>
    <submittedName>
        <fullName evidence="2">Beta tubulin, autoregulation binding site</fullName>
    </submittedName>
</protein>
<organism evidence="2 3">
    <name type="scientific">Methylobacterium aquaticum</name>
    <dbReference type="NCBI Taxonomy" id="270351"/>
    <lineage>
        <taxon>Bacteria</taxon>
        <taxon>Pseudomonadati</taxon>
        <taxon>Pseudomonadota</taxon>
        <taxon>Alphaproteobacteria</taxon>
        <taxon>Hyphomicrobiales</taxon>
        <taxon>Methylobacteriaceae</taxon>
        <taxon>Methylobacterium</taxon>
    </lineage>
</organism>
<dbReference type="EMBL" id="AP014704">
    <property type="protein sequence ID" value="BAQ47961.1"/>
    <property type="molecule type" value="Genomic_DNA"/>
</dbReference>
<gene>
    <name evidence="2" type="ORF">Maq22A_c25320</name>
</gene>
<dbReference type="PATRIC" id="fig|270351.10.peg.4860"/>
<dbReference type="OrthoDB" id="1633386at2"/>
<evidence type="ECO:0000259" key="1">
    <source>
        <dbReference type="Pfam" id="PF09356"/>
    </source>
</evidence>
<accession>A0A0C6F5B9</accession>
<name>A0A0C6F5B9_9HYPH</name>
<proteinExistence type="predicted"/>
<feature type="domain" description="Bacteriophage phiJL001 Gp84 C-terminal" evidence="1">
    <location>
        <begin position="195"/>
        <end position="277"/>
    </location>
</feature>